<keyword evidence="2" id="KW-1185">Reference proteome</keyword>
<dbReference type="GeneID" id="13882844"/>
<evidence type="ECO:0000313" key="2">
    <source>
        <dbReference type="Proteomes" id="UP000005220"/>
    </source>
</evidence>
<sequence length="209" mass="23683">MRSATAITSDHVGITEAGTRKRAHTFHPNSISLLKNQLTTLDLSREESTVDNETTFADVMLEHSDTGSAEGYEEQIVHSTSCQIIEENDQESEFTPMLQYQEDPADESIQSLTVQFNETREDYLSQANADELIDLQLMNDESVPCRNIEEQEAPMQAIHIPLKDLIYRTNKEFYNIDSNKVKFKAGLTKRNKQLLPSLHPKLAPGKQSK</sequence>
<dbReference type="OrthoDB" id="4068553at2759"/>
<dbReference type="KEGG" id="kaf:KAFR_0E01110"/>
<proteinExistence type="predicted"/>
<protein>
    <submittedName>
        <fullName evidence="1">Uncharacterized protein</fullName>
    </submittedName>
</protein>
<dbReference type="RefSeq" id="XP_003957400.1">
    <property type="nucleotide sequence ID" value="XM_003957351.1"/>
</dbReference>
<organism evidence="1 2">
    <name type="scientific">Kazachstania africana (strain ATCC 22294 / BCRC 22015 / CBS 2517 / CECT 1963 / NBRC 1671 / NRRL Y-8276)</name>
    <name type="common">Yeast</name>
    <name type="synonym">Kluyveromyces africanus</name>
    <dbReference type="NCBI Taxonomy" id="1071382"/>
    <lineage>
        <taxon>Eukaryota</taxon>
        <taxon>Fungi</taxon>
        <taxon>Dikarya</taxon>
        <taxon>Ascomycota</taxon>
        <taxon>Saccharomycotina</taxon>
        <taxon>Saccharomycetes</taxon>
        <taxon>Saccharomycetales</taxon>
        <taxon>Saccharomycetaceae</taxon>
        <taxon>Kazachstania</taxon>
    </lineage>
</organism>
<gene>
    <name evidence="1" type="primary">KAFR0E01110</name>
    <name evidence="1" type="ORF">KAFR_0E01110</name>
</gene>
<dbReference type="HOGENOM" id="CLU_1315565_0_0_1"/>
<dbReference type="EMBL" id="HE650825">
    <property type="protein sequence ID" value="CCF58265.1"/>
    <property type="molecule type" value="Genomic_DNA"/>
</dbReference>
<dbReference type="AlphaFoldDB" id="H2AV65"/>
<dbReference type="Proteomes" id="UP000005220">
    <property type="component" value="Chromosome 5"/>
</dbReference>
<evidence type="ECO:0000313" key="1">
    <source>
        <dbReference type="EMBL" id="CCF58265.1"/>
    </source>
</evidence>
<dbReference type="eggNOG" id="ENOG502SD03">
    <property type="taxonomic scope" value="Eukaryota"/>
</dbReference>
<dbReference type="InParanoid" id="H2AV65"/>
<reference evidence="1 2" key="1">
    <citation type="journal article" date="2011" name="Proc. Natl. Acad. Sci. U.S.A.">
        <title>Evolutionary erosion of yeast sex chromosomes by mating-type switching accidents.</title>
        <authorList>
            <person name="Gordon J.L."/>
            <person name="Armisen D."/>
            <person name="Proux-Wera E."/>
            <person name="Oheigeartaigh S.S."/>
            <person name="Byrne K.P."/>
            <person name="Wolfe K.H."/>
        </authorList>
    </citation>
    <scope>NUCLEOTIDE SEQUENCE [LARGE SCALE GENOMIC DNA]</scope>
    <source>
        <strain evidence="2">ATCC 22294 / BCRC 22015 / CBS 2517 / CECT 1963 / NBRC 1671 / NRRL Y-8276</strain>
    </source>
</reference>
<name>H2AV65_KAZAF</name>
<accession>H2AV65</accession>